<accession>A0A8S9NL88</accession>
<sequence length="75" mass="8824">MYVWGNPRERERDRSVMKMETAGRKSGERTVRHEHESLQSLFMGSTQDHSYWVWDGSGIRAILRYPDPDPYPADP</sequence>
<proteinExistence type="predicted"/>
<name>A0A8S9NL88_BRACR</name>
<evidence type="ECO:0000313" key="2">
    <source>
        <dbReference type="EMBL" id="KAF3505454.1"/>
    </source>
</evidence>
<dbReference type="AlphaFoldDB" id="A0A8S9NL88"/>
<organism evidence="2 3">
    <name type="scientific">Brassica cretica</name>
    <name type="common">Mustard</name>
    <dbReference type="NCBI Taxonomy" id="69181"/>
    <lineage>
        <taxon>Eukaryota</taxon>
        <taxon>Viridiplantae</taxon>
        <taxon>Streptophyta</taxon>
        <taxon>Embryophyta</taxon>
        <taxon>Tracheophyta</taxon>
        <taxon>Spermatophyta</taxon>
        <taxon>Magnoliopsida</taxon>
        <taxon>eudicotyledons</taxon>
        <taxon>Gunneridae</taxon>
        <taxon>Pentapetalae</taxon>
        <taxon>rosids</taxon>
        <taxon>malvids</taxon>
        <taxon>Brassicales</taxon>
        <taxon>Brassicaceae</taxon>
        <taxon>Brassiceae</taxon>
        <taxon>Brassica</taxon>
    </lineage>
</organism>
<evidence type="ECO:0000256" key="1">
    <source>
        <dbReference type="SAM" id="MobiDB-lite"/>
    </source>
</evidence>
<dbReference type="EMBL" id="QGKX02001521">
    <property type="protein sequence ID" value="KAF3505454.1"/>
    <property type="molecule type" value="Genomic_DNA"/>
</dbReference>
<dbReference type="Proteomes" id="UP000712600">
    <property type="component" value="Unassembled WGS sequence"/>
</dbReference>
<evidence type="ECO:0000313" key="3">
    <source>
        <dbReference type="Proteomes" id="UP000712600"/>
    </source>
</evidence>
<comment type="caution">
    <text evidence="2">The sequence shown here is derived from an EMBL/GenBank/DDBJ whole genome shotgun (WGS) entry which is preliminary data.</text>
</comment>
<protein>
    <submittedName>
        <fullName evidence="2">Uncharacterized protein</fullName>
    </submittedName>
</protein>
<gene>
    <name evidence="2" type="ORF">F2Q69_00000148</name>
</gene>
<feature type="compositionally biased region" description="Basic and acidic residues" evidence="1">
    <location>
        <begin position="7"/>
        <end position="32"/>
    </location>
</feature>
<feature type="region of interest" description="Disordered" evidence="1">
    <location>
        <begin position="1"/>
        <end position="32"/>
    </location>
</feature>
<reference evidence="2" key="1">
    <citation type="submission" date="2019-12" db="EMBL/GenBank/DDBJ databases">
        <title>Genome sequencing and annotation of Brassica cretica.</title>
        <authorList>
            <person name="Studholme D.J."/>
            <person name="Sarris P."/>
        </authorList>
    </citation>
    <scope>NUCLEOTIDE SEQUENCE</scope>
    <source>
        <strain evidence="2">PFS-109/04</strain>
        <tissue evidence="2">Leaf</tissue>
    </source>
</reference>